<evidence type="ECO:0000313" key="2">
    <source>
        <dbReference type="Proteomes" id="UP000541109"/>
    </source>
</evidence>
<protein>
    <submittedName>
        <fullName evidence="1">Uncharacterized protein</fullName>
    </submittedName>
</protein>
<evidence type="ECO:0000313" key="1">
    <source>
        <dbReference type="EMBL" id="MBA5778077.1"/>
    </source>
</evidence>
<dbReference type="RefSeq" id="WP_182166136.1">
    <property type="nucleotide sequence ID" value="NZ_JACFXV010000055.1"/>
</dbReference>
<name>A0A839AH56_9HYPH</name>
<dbReference type="AlphaFoldDB" id="A0A839AH56"/>
<keyword evidence="2" id="KW-1185">Reference proteome</keyword>
<dbReference type="EMBL" id="JACFXV010000055">
    <property type="protein sequence ID" value="MBA5778077.1"/>
    <property type="molecule type" value="Genomic_DNA"/>
</dbReference>
<gene>
    <name evidence="1" type="ORF">H2509_13185</name>
</gene>
<proteinExistence type="predicted"/>
<dbReference type="Proteomes" id="UP000541109">
    <property type="component" value="Unassembled WGS sequence"/>
</dbReference>
<accession>A0A839AH56</accession>
<comment type="caution">
    <text evidence="1">The sequence shown here is derived from an EMBL/GenBank/DDBJ whole genome shotgun (WGS) entry which is preliminary data.</text>
</comment>
<sequence>MQISMIEGATRIVGKSQGYLGLPIRDEAVNCNVNGDGTPAMVTAWQPTPAELAALNAGASVHVRILGSVPSPMMVGVGPVPSDV</sequence>
<organism evidence="1 2">
    <name type="scientific">Stappia albiluteola</name>
    <dbReference type="NCBI Taxonomy" id="2758565"/>
    <lineage>
        <taxon>Bacteria</taxon>
        <taxon>Pseudomonadati</taxon>
        <taxon>Pseudomonadota</taxon>
        <taxon>Alphaproteobacteria</taxon>
        <taxon>Hyphomicrobiales</taxon>
        <taxon>Stappiaceae</taxon>
        <taxon>Stappia</taxon>
    </lineage>
</organism>
<reference evidence="1 2" key="1">
    <citation type="submission" date="2020-07" db="EMBL/GenBank/DDBJ databases">
        <title>Stappia sp., F7233, whole genome shotgun sequencing project.</title>
        <authorList>
            <person name="Jiang S."/>
            <person name="Liu Z.W."/>
            <person name="Du Z.J."/>
        </authorList>
    </citation>
    <scope>NUCLEOTIDE SEQUENCE [LARGE SCALE GENOMIC DNA]</scope>
    <source>
        <strain evidence="1 2">F7233</strain>
    </source>
</reference>